<reference evidence="1 2" key="1">
    <citation type="journal article" date="2022" name="DNA Res.">
        <title>Chromosomal-level genome assembly of the orchid tree Bauhinia variegata (Leguminosae; Cercidoideae) supports the allotetraploid origin hypothesis of Bauhinia.</title>
        <authorList>
            <person name="Zhong Y."/>
            <person name="Chen Y."/>
            <person name="Zheng D."/>
            <person name="Pang J."/>
            <person name="Liu Y."/>
            <person name="Luo S."/>
            <person name="Meng S."/>
            <person name="Qian L."/>
            <person name="Wei D."/>
            <person name="Dai S."/>
            <person name="Zhou R."/>
        </authorList>
    </citation>
    <scope>NUCLEOTIDE SEQUENCE [LARGE SCALE GENOMIC DNA]</scope>
    <source>
        <strain evidence="1">BV-YZ2020</strain>
    </source>
</reference>
<dbReference type="Proteomes" id="UP000828941">
    <property type="component" value="Chromosome 11"/>
</dbReference>
<accession>A0ACB9LSL6</accession>
<proteinExistence type="predicted"/>
<sequence length="638" mass="70193">MHKQLSHRNSIFLILLFILSLSFSVRFARAVGSSGDAVAEEKNPFTPKGFLMRYWDKEIRNNLPKPAFLLSKVSPLSAVDSAALAKLVATNTLSSRLPEFCSSARLLCIPEVGPSLEKHNKNANFAVYQDKNFTNYGTDRLGRVDSFKNYSQDENIAVNDFRRYSRGSTGHKDNFLNYGTQSNVVDQDFHTYGTGATGGAGDFKHYTEGVNVPDLRFTSYSDDANGRAQSFTSYTENGNSGHQSFTSYGKHENGAPNEFNSYGTHSNIVGSDFSNYGEAGNAANDTFTNYGVDMNNPTIDFRNYGDGGNGASEKFANYRDQANVGADSFSSYAKNSNAAEVGFTNYGKSFNEGTDKFTGYGKEATGHKIGFKGYGVNNTFKEYAKEGVTFAQYTNVSTTLSASMATKAASGSFVKRWVEPGKFFREKVLKQGTVMPMPDIRDKMPERSFLPRTIVSKLPFSSSKLSELKQMFKVSDNSSMDNFMKESMSDCERVPSPGETKRCVGSIEDMIDFATSILGRNIAVRTTENVNGSKKNVMVGSVKGINGGKVTQSVSCHQSMFPYLLYYCHSVPMVRAYEADLLDPNSKAKINHGVAICHLDTTAWSPTHGAFLALGSGPGRIEVCHWIFENDMTWTIAD</sequence>
<name>A0ACB9LSL6_BAUVA</name>
<organism evidence="1 2">
    <name type="scientific">Bauhinia variegata</name>
    <name type="common">Purple orchid tree</name>
    <name type="synonym">Phanera variegata</name>
    <dbReference type="NCBI Taxonomy" id="167791"/>
    <lineage>
        <taxon>Eukaryota</taxon>
        <taxon>Viridiplantae</taxon>
        <taxon>Streptophyta</taxon>
        <taxon>Embryophyta</taxon>
        <taxon>Tracheophyta</taxon>
        <taxon>Spermatophyta</taxon>
        <taxon>Magnoliopsida</taxon>
        <taxon>eudicotyledons</taxon>
        <taxon>Gunneridae</taxon>
        <taxon>Pentapetalae</taxon>
        <taxon>rosids</taxon>
        <taxon>fabids</taxon>
        <taxon>Fabales</taxon>
        <taxon>Fabaceae</taxon>
        <taxon>Cercidoideae</taxon>
        <taxon>Cercideae</taxon>
        <taxon>Bauhiniinae</taxon>
        <taxon>Bauhinia</taxon>
    </lineage>
</organism>
<comment type="caution">
    <text evidence="1">The sequence shown here is derived from an EMBL/GenBank/DDBJ whole genome shotgun (WGS) entry which is preliminary data.</text>
</comment>
<keyword evidence="2" id="KW-1185">Reference proteome</keyword>
<dbReference type="EMBL" id="CM039436">
    <property type="protein sequence ID" value="KAI4314321.1"/>
    <property type="molecule type" value="Genomic_DNA"/>
</dbReference>
<evidence type="ECO:0000313" key="2">
    <source>
        <dbReference type="Proteomes" id="UP000828941"/>
    </source>
</evidence>
<evidence type="ECO:0000313" key="1">
    <source>
        <dbReference type="EMBL" id="KAI4314321.1"/>
    </source>
</evidence>
<gene>
    <name evidence="1" type="ORF">L6164_027242</name>
</gene>
<protein>
    <submittedName>
        <fullName evidence="1">Uncharacterized protein</fullName>
    </submittedName>
</protein>